<dbReference type="RefSeq" id="WP_146229776.1">
    <property type="nucleotide sequence ID" value="NZ_QKLU01000002.1"/>
</dbReference>
<dbReference type="Proteomes" id="UP000248198">
    <property type="component" value="Unassembled WGS sequence"/>
</dbReference>
<dbReference type="AlphaFoldDB" id="A0A318UNG2"/>
<dbReference type="EMBL" id="QKLU01000002">
    <property type="protein sequence ID" value="PYF75605.1"/>
    <property type="molecule type" value="Genomic_DNA"/>
</dbReference>
<organism evidence="1 2">
    <name type="scientific">Pedobacter nutrimenti</name>
    <dbReference type="NCBI Taxonomy" id="1241337"/>
    <lineage>
        <taxon>Bacteria</taxon>
        <taxon>Pseudomonadati</taxon>
        <taxon>Bacteroidota</taxon>
        <taxon>Sphingobacteriia</taxon>
        <taxon>Sphingobacteriales</taxon>
        <taxon>Sphingobacteriaceae</taxon>
        <taxon>Pedobacter</taxon>
    </lineage>
</organism>
<keyword evidence="2" id="KW-1185">Reference proteome</keyword>
<dbReference type="PROSITE" id="PS51257">
    <property type="entry name" value="PROKAR_LIPOPROTEIN"/>
    <property type="match status" value="1"/>
</dbReference>
<evidence type="ECO:0000313" key="1">
    <source>
        <dbReference type="EMBL" id="PYF75605.1"/>
    </source>
</evidence>
<evidence type="ECO:0000313" key="2">
    <source>
        <dbReference type="Proteomes" id="UP000248198"/>
    </source>
</evidence>
<sequence length="151" mass="16099">MKKNISKIIGGLFAVTLLISACKKNAPDQWLQDNITIIGKVPVIASFTLKSPATTTVPGGSPAVLDLRYWSDDPIDKINLRATVGSTAQQLVSTTPYQKAYSTVSRTDSLLIPYQVPTGLAAGTSIVLEVEVVNKNTLSKKGPSTVTLKVQ</sequence>
<protein>
    <submittedName>
        <fullName evidence="1">Uncharacterized protein</fullName>
    </submittedName>
</protein>
<comment type="caution">
    <text evidence="1">The sequence shown here is derived from an EMBL/GenBank/DDBJ whole genome shotgun (WGS) entry which is preliminary data.</text>
</comment>
<dbReference type="OrthoDB" id="893223at2"/>
<proteinExistence type="predicted"/>
<name>A0A318UNG2_9SPHI</name>
<accession>A0A318UNG2</accession>
<reference evidence="1 2" key="1">
    <citation type="submission" date="2018-06" db="EMBL/GenBank/DDBJ databases">
        <title>Genomic Encyclopedia of Archaeal and Bacterial Type Strains, Phase II (KMG-II): from individual species to whole genera.</title>
        <authorList>
            <person name="Goeker M."/>
        </authorList>
    </citation>
    <scope>NUCLEOTIDE SEQUENCE [LARGE SCALE GENOMIC DNA]</scope>
    <source>
        <strain evidence="1 2">DSM 27372</strain>
    </source>
</reference>
<gene>
    <name evidence="1" type="ORF">B0O44_102157</name>
</gene>